<dbReference type="GeneID" id="63676515"/>
<evidence type="ECO:0000313" key="2">
    <source>
        <dbReference type="EMBL" id="KIH92697.1"/>
    </source>
</evidence>
<keyword evidence="3" id="KW-1185">Reference proteome</keyword>
<dbReference type="GO" id="GO:0071479">
    <property type="term" value="P:cellular response to ionizing radiation"/>
    <property type="evidence" value="ECO:0007669"/>
    <property type="project" value="TreeGrafter"/>
</dbReference>
<dbReference type="VEuPathDB" id="FungiDB:SPBR_03291"/>
<feature type="region of interest" description="Disordered" evidence="1">
    <location>
        <begin position="103"/>
        <end position="124"/>
    </location>
</feature>
<proteinExistence type="predicted"/>
<protein>
    <submittedName>
        <fullName evidence="2">Uncharacterized protein</fullName>
    </submittedName>
</protein>
<dbReference type="Pfam" id="PF04139">
    <property type="entry name" value="Rad9"/>
    <property type="match status" value="1"/>
</dbReference>
<comment type="caution">
    <text evidence="2">The sequence shown here is derived from an EMBL/GenBank/DDBJ whole genome shotgun (WGS) entry which is preliminary data.</text>
</comment>
<dbReference type="RefSeq" id="XP_040620707.1">
    <property type="nucleotide sequence ID" value="XM_040761594.1"/>
</dbReference>
<dbReference type="HOGENOM" id="CLU_1797699_0_0_1"/>
<evidence type="ECO:0000313" key="3">
    <source>
        <dbReference type="Proteomes" id="UP000031575"/>
    </source>
</evidence>
<dbReference type="GO" id="GO:0000076">
    <property type="term" value="P:DNA replication checkpoint signaling"/>
    <property type="evidence" value="ECO:0007669"/>
    <property type="project" value="TreeGrafter"/>
</dbReference>
<dbReference type="GO" id="GO:0006281">
    <property type="term" value="P:DNA repair"/>
    <property type="evidence" value="ECO:0007669"/>
    <property type="project" value="TreeGrafter"/>
</dbReference>
<dbReference type="AlphaFoldDB" id="A0A0C2J6Q4"/>
<dbReference type="GO" id="GO:0031573">
    <property type="term" value="P:mitotic intra-S DNA damage checkpoint signaling"/>
    <property type="evidence" value="ECO:0007669"/>
    <property type="project" value="TreeGrafter"/>
</dbReference>
<dbReference type="SUPFAM" id="SSF55979">
    <property type="entry name" value="DNA clamp"/>
    <property type="match status" value="1"/>
</dbReference>
<dbReference type="PANTHER" id="PTHR15237:SF0">
    <property type="entry name" value="CELL CYCLE CHECKPOINT CONTROL PROTEIN"/>
    <property type="match status" value="1"/>
</dbReference>
<dbReference type="Gene3D" id="3.70.10.10">
    <property type="match status" value="1"/>
</dbReference>
<dbReference type="OrthoDB" id="60092at2759"/>
<evidence type="ECO:0000256" key="1">
    <source>
        <dbReference type="SAM" id="MobiDB-lite"/>
    </source>
</evidence>
<dbReference type="PANTHER" id="PTHR15237">
    <property type="entry name" value="DNA REPAIR PROTEIN RAD9"/>
    <property type="match status" value="1"/>
</dbReference>
<accession>A0A0C2J6Q4</accession>
<dbReference type="InterPro" id="IPR007268">
    <property type="entry name" value="Rad9/Ddc1"/>
</dbReference>
<name>A0A0C2J6Q4_9PEZI</name>
<dbReference type="Proteomes" id="UP000031575">
    <property type="component" value="Unassembled WGS sequence"/>
</dbReference>
<dbReference type="InterPro" id="IPR046938">
    <property type="entry name" value="DNA_clamp_sf"/>
</dbReference>
<reference evidence="2 3" key="1">
    <citation type="journal article" date="2014" name="BMC Genomics">
        <title>Comparative genomics of the major fungal agents of human and animal Sporotrichosis: Sporothrix schenckii and Sporothrix brasiliensis.</title>
        <authorList>
            <person name="Teixeira M.M."/>
            <person name="de Almeida L.G."/>
            <person name="Kubitschek-Barreira P."/>
            <person name="Alves F.L."/>
            <person name="Kioshima E.S."/>
            <person name="Abadio A.K."/>
            <person name="Fernandes L."/>
            <person name="Derengowski L.S."/>
            <person name="Ferreira K.S."/>
            <person name="Souza R.C."/>
            <person name="Ruiz J.C."/>
            <person name="de Andrade N.C."/>
            <person name="Paes H.C."/>
            <person name="Nicola A.M."/>
            <person name="Albuquerque P."/>
            <person name="Gerber A.L."/>
            <person name="Martins V.P."/>
            <person name="Peconick L.D."/>
            <person name="Neto A.V."/>
            <person name="Chaucanez C.B."/>
            <person name="Silva P.A."/>
            <person name="Cunha O.L."/>
            <person name="de Oliveira F.F."/>
            <person name="dos Santos T.C."/>
            <person name="Barros A.L."/>
            <person name="Soares M.A."/>
            <person name="de Oliveira L.M."/>
            <person name="Marini M.M."/>
            <person name="Villalobos-Duno H."/>
            <person name="Cunha M.M."/>
            <person name="de Hoog S."/>
            <person name="da Silveira J.F."/>
            <person name="Henrissat B."/>
            <person name="Nino-Vega G.A."/>
            <person name="Cisalpino P.S."/>
            <person name="Mora-Montes H.M."/>
            <person name="Almeida S.R."/>
            <person name="Stajich J.E."/>
            <person name="Lopes-Bezerra L.M."/>
            <person name="Vasconcelos A.T."/>
            <person name="Felipe M.S."/>
        </authorList>
    </citation>
    <scope>NUCLEOTIDE SEQUENCE [LARGE SCALE GENOMIC DNA]</scope>
    <source>
        <strain evidence="2 3">5110</strain>
    </source>
</reference>
<dbReference type="GO" id="GO:0030896">
    <property type="term" value="C:checkpoint clamp complex"/>
    <property type="evidence" value="ECO:0007669"/>
    <property type="project" value="InterPro"/>
</dbReference>
<gene>
    <name evidence="2" type="ORF">SPBR_03291</name>
</gene>
<dbReference type="EMBL" id="AWTV01000006">
    <property type="protein sequence ID" value="KIH92697.1"/>
    <property type="molecule type" value="Genomic_DNA"/>
</dbReference>
<sequence length="144" mass="16003">MAIVSFTLTDDGVTAFQNALACILKFSEDVSLDARRDKLILSALNAIKSAFVSFNFASSHFFRYKYEGSERSPDKFQCLILIRSVFVANIRDEQALLSIFRSRTSGDTSRGGSGDSSIERCDVSIEDGPDRNSRFVAKIAWRNG</sequence>
<organism evidence="2 3">
    <name type="scientific">Sporothrix brasiliensis 5110</name>
    <dbReference type="NCBI Taxonomy" id="1398154"/>
    <lineage>
        <taxon>Eukaryota</taxon>
        <taxon>Fungi</taxon>
        <taxon>Dikarya</taxon>
        <taxon>Ascomycota</taxon>
        <taxon>Pezizomycotina</taxon>
        <taxon>Sordariomycetes</taxon>
        <taxon>Sordariomycetidae</taxon>
        <taxon>Ophiostomatales</taxon>
        <taxon>Ophiostomataceae</taxon>
        <taxon>Sporothrix</taxon>
    </lineage>
</organism>